<accession>A0A2H4U640</accession>
<organism evidence="2 3">
    <name type="scientific">Methanobrevibacter smithii</name>
    <dbReference type="NCBI Taxonomy" id="2173"/>
    <lineage>
        <taxon>Archaea</taxon>
        <taxon>Methanobacteriati</taxon>
        <taxon>Methanobacteriota</taxon>
        <taxon>Methanomada group</taxon>
        <taxon>Methanobacteria</taxon>
        <taxon>Methanobacteriales</taxon>
        <taxon>Methanobacteriaceae</taxon>
        <taxon>Methanobrevibacter</taxon>
    </lineage>
</organism>
<dbReference type="InterPro" id="IPR007183">
    <property type="entry name" value="UPF0280"/>
</dbReference>
<dbReference type="GeneID" id="35118455"/>
<dbReference type="SUPFAM" id="SSF143631">
    <property type="entry name" value="ApbE-like"/>
    <property type="match status" value="1"/>
</dbReference>
<dbReference type="Gene3D" id="3.10.520.10">
    <property type="entry name" value="ApbE-like domains"/>
    <property type="match status" value="1"/>
</dbReference>
<comment type="similarity">
    <text evidence="1">Belongs to the UPF0280 family.</text>
</comment>
<proteinExistence type="inferred from homology"/>
<sequence length="238" mass="26198">MEFQHIDLNQTHIRLTTDLKNNNLEKYILNLRKELEHYIAKNKDFQLSLEPVNHDEEDLSEIIKRMYTASSYCDVGPMACVAGCISEISLDYLISKKSEYSIIENGGDIAIVNNKKAVCGIYSNNPILGNKIGFELKARKTPLGICTSSGKIGHSISFGYADSVTVLSKKASVADGLATKIANEAVGQNSEDKVSNALEASENYKDLFEGVLIISQDNVGSIGKLPKIVETEEFNVKM</sequence>
<dbReference type="RefSeq" id="WP_100815389.1">
    <property type="nucleotide sequence ID" value="NZ_CP017803.1"/>
</dbReference>
<dbReference type="EMBL" id="CP017803">
    <property type="protein sequence ID" value="ATZ59587.1"/>
    <property type="molecule type" value="Genomic_DNA"/>
</dbReference>
<gene>
    <name evidence="2" type="ORF">BK798_03720</name>
</gene>
<dbReference type="Proteomes" id="UP000232133">
    <property type="component" value="Chromosome"/>
</dbReference>
<evidence type="ECO:0000313" key="3">
    <source>
        <dbReference type="Proteomes" id="UP000232133"/>
    </source>
</evidence>
<dbReference type="InterPro" id="IPR003374">
    <property type="entry name" value="ApbE-like_sf"/>
</dbReference>
<dbReference type="InterPro" id="IPR037456">
    <property type="entry name" value="MA1715-like"/>
</dbReference>
<dbReference type="PIRSF" id="PIRSF006421">
    <property type="entry name" value="UCP006421"/>
    <property type="match status" value="1"/>
</dbReference>
<name>A0A2H4U640_METSM</name>
<dbReference type="AlphaFoldDB" id="A0A2H4U640"/>
<dbReference type="HAMAP" id="MF_01079">
    <property type="entry name" value="UPF0280"/>
    <property type="match status" value="1"/>
</dbReference>
<reference evidence="2 3" key="1">
    <citation type="submission" date="2016-10" db="EMBL/GenBank/DDBJ databases">
        <authorList>
            <person name="Varghese N."/>
        </authorList>
    </citation>
    <scope>NUCLEOTIDE SEQUENCE [LARGE SCALE GENOMIC DNA]</scope>
    <source>
        <strain evidence="2 3">KB11</strain>
    </source>
</reference>
<evidence type="ECO:0000256" key="1">
    <source>
        <dbReference type="HAMAP-Rule" id="MF_01079"/>
    </source>
</evidence>
<evidence type="ECO:0000313" key="2">
    <source>
        <dbReference type="EMBL" id="ATZ59587.1"/>
    </source>
</evidence>
<protein>
    <recommendedName>
        <fullName evidence="1">UPF0280 protein BK798_03720</fullName>
    </recommendedName>
</protein>